<dbReference type="EMBL" id="CM042023">
    <property type="protein sequence ID" value="KAI3813203.1"/>
    <property type="molecule type" value="Genomic_DNA"/>
</dbReference>
<evidence type="ECO:0000313" key="2">
    <source>
        <dbReference type="Proteomes" id="UP001056120"/>
    </source>
</evidence>
<reference evidence="1 2" key="2">
    <citation type="journal article" date="2022" name="Mol. Ecol. Resour.">
        <title>The genomes of chicory, endive, great burdock and yacon provide insights into Asteraceae paleo-polyploidization history and plant inulin production.</title>
        <authorList>
            <person name="Fan W."/>
            <person name="Wang S."/>
            <person name="Wang H."/>
            <person name="Wang A."/>
            <person name="Jiang F."/>
            <person name="Liu H."/>
            <person name="Zhao H."/>
            <person name="Xu D."/>
            <person name="Zhang Y."/>
        </authorList>
    </citation>
    <scope>NUCLEOTIDE SEQUENCE [LARGE SCALE GENOMIC DNA]</scope>
    <source>
        <strain evidence="2">cv. Yunnan</strain>
        <tissue evidence="1">Leaves</tissue>
    </source>
</reference>
<proteinExistence type="predicted"/>
<keyword evidence="2" id="KW-1185">Reference proteome</keyword>
<reference evidence="2" key="1">
    <citation type="journal article" date="2022" name="Mol. Ecol. Resour.">
        <title>The genomes of chicory, endive, great burdock and yacon provide insights into Asteraceae palaeo-polyploidization history and plant inulin production.</title>
        <authorList>
            <person name="Fan W."/>
            <person name="Wang S."/>
            <person name="Wang H."/>
            <person name="Wang A."/>
            <person name="Jiang F."/>
            <person name="Liu H."/>
            <person name="Zhao H."/>
            <person name="Xu D."/>
            <person name="Zhang Y."/>
        </authorList>
    </citation>
    <scope>NUCLEOTIDE SEQUENCE [LARGE SCALE GENOMIC DNA]</scope>
    <source>
        <strain evidence="2">cv. Yunnan</strain>
    </source>
</reference>
<protein>
    <submittedName>
        <fullName evidence="1">Uncharacterized protein</fullName>
    </submittedName>
</protein>
<gene>
    <name evidence="1" type="ORF">L1987_17921</name>
</gene>
<name>A0ACB9IYB0_9ASTR</name>
<evidence type="ECO:0000313" key="1">
    <source>
        <dbReference type="EMBL" id="KAI3813203.1"/>
    </source>
</evidence>
<organism evidence="1 2">
    <name type="scientific">Smallanthus sonchifolius</name>
    <dbReference type="NCBI Taxonomy" id="185202"/>
    <lineage>
        <taxon>Eukaryota</taxon>
        <taxon>Viridiplantae</taxon>
        <taxon>Streptophyta</taxon>
        <taxon>Embryophyta</taxon>
        <taxon>Tracheophyta</taxon>
        <taxon>Spermatophyta</taxon>
        <taxon>Magnoliopsida</taxon>
        <taxon>eudicotyledons</taxon>
        <taxon>Gunneridae</taxon>
        <taxon>Pentapetalae</taxon>
        <taxon>asterids</taxon>
        <taxon>campanulids</taxon>
        <taxon>Asterales</taxon>
        <taxon>Asteraceae</taxon>
        <taxon>Asteroideae</taxon>
        <taxon>Heliantheae alliance</taxon>
        <taxon>Millerieae</taxon>
        <taxon>Smallanthus</taxon>
    </lineage>
</organism>
<comment type="caution">
    <text evidence="1">The sequence shown here is derived from an EMBL/GenBank/DDBJ whole genome shotgun (WGS) entry which is preliminary data.</text>
</comment>
<dbReference type="Proteomes" id="UP001056120">
    <property type="component" value="Linkage Group LG06"/>
</dbReference>
<accession>A0ACB9IYB0</accession>
<sequence length="631" mass="73617">MEEKQDHLKIVSKEDENEAHEFSFTFKFPTFEEFSKTQKNFSQLHDFNEHIDSSEVSLEDSEVHVNSNGGFVSHECPVLEFGRCVHVQHDDPKEDDFEDQECVLEQMMVDGLNLKNIVEVEEKEGIYTFSEEKLQKVHDESFYVYSSPDSDMYSIGSNDLHPPTFDLHLKDGFLSDEYFELEFNVEDENEQNNWTRSNFLSENNFGAKSVNGSEENLSNDTTNKLESLWEHQELIEKLKMEIKKVKTIGLPTIFEESESPPKIMEDLKPWKIEEVYQNGGGKMAKVNKFYKSYRERMRKFDTFSYQKMYAIGTRSCNTVSVWLKDPVESSSSSSVPETTTLFTQSFTSNKGKKYENGPKMKFIQELQSDLEIVYVGQMCLSWEILHWQYEKALDIWECDPRGVRRFNDIAGEFQQFQVLMQRFIEDEPFQGPRIQNYAKTRCVYRNLLQVPVIREDQLKNKKSRSEFVHDITSDALVEILEESIRIFWRFVRADKYKRQTVEFQRPEDSQLFMDLQKDLHKKERKLKEQLRSGSGILKKLRCREDEIEDQGSMTVAMIIMALVYLRSGGSPSANCCSGVRRVQGATQSQADKKTACNCAKSAAGQLKVRVSTVTPFLEVAEMNCRWWEELR</sequence>